<keyword evidence="11" id="KW-1185">Reference proteome</keyword>
<protein>
    <submittedName>
        <fullName evidence="10">EXS-domain-containing protein</fullName>
    </submittedName>
</protein>
<dbReference type="GO" id="GO:0000822">
    <property type="term" value="F:inositol hexakisphosphate binding"/>
    <property type="evidence" value="ECO:0007669"/>
    <property type="project" value="TreeGrafter"/>
</dbReference>
<dbReference type="GO" id="GO:0005794">
    <property type="term" value="C:Golgi apparatus"/>
    <property type="evidence" value="ECO:0007669"/>
    <property type="project" value="TreeGrafter"/>
</dbReference>
<feature type="compositionally biased region" description="Acidic residues" evidence="6">
    <location>
        <begin position="1018"/>
        <end position="1032"/>
    </location>
</feature>
<gene>
    <name evidence="10" type="ORF">M501DRAFT_1029288</name>
</gene>
<feature type="region of interest" description="Disordered" evidence="6">
    <location>
        <begin position="92"/>
        <end position="226"/>
    </location>
</feature>
<feature type="region of interest" description="Disordered" evidence="6">
    <location>
        <begin position="333"/>
        <end position="367"/>
    </location>
</feature>
<feature type="compositionally biased region" description="Polar residues" evidence="6">
    <location>
        <begin position="148"/>
        <end position="158"/>
    </location>
</feature>
<keyword evidence="4 7" id="KW-1133">Transmembrane helix</keyword>
<dbReference type="PROSITE" id="PS51382">
    <property type="entry name" value="SPX"/>
    <property type="match status" value="1"/>
</dbReference>
<evidence type="ECO:0000313" key="11">
    <source>
        <dbReference type="Proteomes" id="UP000799429"/>
    </source>
</evidence>
<reference evidence="10" key="1">
    <citation type="journal article" date="2020" name="Stud. Mycol.">
        <title>101 Dothideomycetes genomes: a test case for predicting lifestyles and emergence of pathogens.</title>
        <authorList>
            <person name="Haridas S."/>
            <person name="Albert R."/>
            <person name="Binder M."/>
            <person name="Bloem J."/>
            <person name="Labutti K."/>
            <person name="Salamov A."/>
            <person name="Andreopoulos B."/>
            <person name="Baker S."/>
            <person name="Barry K."/>
            <person name="Bills G."/>
            <person name="Bluhm B."/>
            <person name="Cannon C."/>
            <person name="Castanera R."/>
            <person name="Culley D."/>
            <person name="Daum C."/>
            <person name="Ezra D."/>
            <person name="Gonzalez J."/>
            <person name="Henrissat B."/>
            <person name="Kuo A."/>
            <person name="Liang C."/>
            <person name="Lipzen A."/>
            <person name="Lutzoni F."/>
            <person name="Magnuson J."/>
            <person name="Mondo S."/>
            <person name="Nolan M."/>
            <person name="Ohm R."/>
            <person name="Pangilinan J."/>
            <person name="Park H.-J."/>
            <person name="Ramirez L."/>
            <person name="Alfaro M."/>
            <person name="Sun H."/>
            <person name="Tritt A."/>
            <person name="Yoshinaga Y."/>
            <person name="Zwiers L.-H."/>
            <person name="Turgeon B."/>
            <person name="Goodwin S."/>
            <person name="Spatafora J."/>
            <person name="Crous P."/>
            <person name="Grigoriev I."/>
        </authorList>
    </citation>
    <scope>NUCLEOTIDE SEQUENCE</scope>
    <source>
        <strain evidence="10">CBS 101060</strain>
    </source>
</reference>
<accession>A0A9P4SEF8</accession>
<feature type="domain" description="SPX" evidence="9">
    <location>
        <begin position="1"/>
        <end position="482"/>
    </location>
</feature>
<evidence type="ECO:0000256" key="4">
    <source>
        <dbReference type="ARBA" id="ARBA00022989"/>
    </source>
</evidence>
<dbReference type="GO" id="GO:0016036">
    <property type="term" value="P:cellular response to phosphate starvation"/>
    <property type="evidence" value="ECO:0007669"/>
    <property type="project" value="TreeGrafter"/>
</dbReference>
<dbReference type="GO" id="GO:0005886">
    <property type="term" value="C:plasma membrane"/>
    <property type="evidence" value="ECO:0007669"/>
    <property type="project" value="TreeGrafter"/>
</dbReference>
<evidence type="ECO:0000256" key="7">
    <source>
        <dbReference type="SAM" id="Phobius"/>
    </source>
</evidence>
<dbReference type="PANTHER" id="PTHR10783">
    <property type="entry name" value="XENOTROPIC AND POLYTROPIC RETROVIRUS RECEPTOR 1-RELATED"/>
    <property type="match status" value="1"/>
</dbReference>
<feature type="compositionally biased region" description="Basic and acidic residues" evidence="6">
    <location>
        <begin position="129"/>
        <end position="139"/>
    </location>
</feature>
<evidence type="ECO:0000256" key="1">
    <source>
        <dbReference type="ARBA" id="ARBA00004141"/>
    </source>
</evidence>
<dbReference type="EMBL" id="MU006091">
    <property type="protein sequence ID" value="KAF2841148.1"/>
    <property type="molecule type" value="Genomic_DNA"/>
</dbReference>
<evidence type="ECO:0000256" key="2">
    <source>
        <dbReference type="ARBA" id="ARBA00009665"/>
    </source>
</evidence>
<name>A0A9P4SEF8_9PEZI</name>
<feature type="compositionally biased region" description="Basic and acidic residues" evidence="6">
    <location>
        <begin position="999"/>
        <end position="1009"/>
    </location>
</feature>
<feature type="transmembrane region" description="Helical" evidence="7">
    <location>
        <begin position="624"/>
        <end position="643"/>
    </location>
</feature>
<evidence type="ECO:0000259" key="8">
    <source>
        <dbReference type="PROSITE" id="PS51380"/>
    </source>
</evidence>
<keyword evidence="5 7" id="KW-0472">Membrane</keyword>
<feature type="compositionally biased region" description="Acidic residues" evidence="6">
    <location>
        <begin position="349"/>
        <end position="360"/>
    </location>
</feature>
<keyword evidence="3 7" id="KW-0812">Transmembrane</keyword>
<feature type="compositionally biased region" description="Polar residues" evidence="6">
    <location>
        <begin position="194"/>
        <end position="206"/>
    </location>
</feature>
<comment type="caution">
    <text evidence="10">The sequence shown here is derived from an EMBL/GenBank/DDBJ whole genome shotgun (WGS) entry which is preliminary data.</text>
</comment>
<dbReference type="OrthoDB" id="9970435at2759"/>
<dbReference type="GO" id="GO:0006817">
    <property type="term" value="P:phosphate ion transport"/>
    <property type="evidence" value="ECO:0007669"/>
    <property type="project" value="TreeGrafter"/>
</dbReference>
<dbReference type="CDD" id="cd14475">
    <property type="entry name" value="SPX_SYG1_like"/>
    <property type="match status" value="1"/>
</dbReference>
<dbReference type="Pfam" id="PF03105">
    <property type="entry name" value="SPX"/>
    <property type="match status" value="1"/>
</dbReference>
<dbReference type="PROSITE" id="PS51380">
    <property type="entry name" value="EXS"/>
    <property type="match status" value="1"/>
</dbReference>
<feature type="compositionally biased region" description="Polar residues" evidence="6">
    <location>
        <begin position="214"/>
        <end position="225"/>
    </location>
</feature>
<comment type="subcellular location">
    <subcellularLocation>
        <location evidence="1">Membrane</location>
        <topology evidence="1">Multi-pass membrane protein</topology>
    </subcellularLocation>
</comment>
<dbReference type="Proteomes" id="UP000799429">
    <property type="component" value="Unassembled WGS sequence"/>
</dbReference>
<dbReference type="AlphaFoldDB" id="A0A9P4SEF8"/>
<feature type="transmembrane region" description="Helical" evidence="7">
    <location>
        <begin position="803"/>
        <end position="825"/>
    </location>
</feature>
<evidence type="ECO:0000256" key="6">
    <source>
        <dbReference type="SAM" id="MobiDB-lite"/>
    </source>
</evidence>
<evidence type="ECO:0000256" key="5">
    <source>
        <dbReference type="ARBA" id="ARBA00023136"/>
    </source>
</evidence>
<dbReference type="InterPro" id="IPR004342">
    <property type="entry name" value="EXS_C"/>
</dbReference>
<evidence type="ECO:0000256" key="3">
    <source>
        <dbReference type="ARBA" id="ARBA00022692"/>
    </source>
</evidence>
<dbReference type="InterPro" id="IPR004331">
    <property type="entry name" value="SPX_dom"/>
</dbReference>
<evidence type="ECO:0000313" key="10">
    <source>
        <dbReference type="EMBL" id="KAF2841148.1"/>
    </source>
</evidence>
<sequence>MKFAKELENELVPEWRAKYLDYKLGKKKLKAVARALRTVNQTPRNILNRRPNTFTPSPFETAPKYSFINRAYPDQRATPNGGPAQDLRKSLAISRSRSFRGVTGHDGSIEPSEIPSGANPEELPLRGANTDDARPDRMTRYGSIIGSPPSNKSTQTYNGGRKPPTLELPDPALDPDESSSIIRSGRPAFPANGKSRSGVSDSSTNAFEVGKTKQPPSGSKNNNTLPAKYRSIFKPQRVNSMPPVEGPRPFMKRIMSLGGTRSPGIPRDTDVPLEAYREVDIRQAEFFNFLDLELEKIEGFYKHKEEEATERLKILREQLHFMRDRRLEELISTQTAKFKPKRHPGGPAEYEDGPSDDETGEGPSRYPNIGWLRPLDGALEAAKEAAKQGRFGKNTKAMGELGTPTALRPQRLDARRDYSRRPEPSEVPYRTAKRKLKVALQEYYRGLELLKSYALLNRKAFLKINKKYDKTVNARPSNRYMTEKVNKSWFNQSEVIDGHIRVVEDLYARYFEGGNHKVAVGKLRVKTSRAGDYTGSVFRNGLMTATGIIFGIEGIIRGAELESSPNRTLATRTSYLLQVYAGYFLMLLLMLFFSLDCRVMSHAKINYSFVFEFDTRSVLDWRELSELPCFFLMLNGIFIWLNFNEFGSSALYTYYPVILISISIIVILLPVRILYHKSRQWLLYSGWRLLLAGLYPVEFRDFFLGDMFCSLTYTMGNIELFFCLYARGWNQPVQCNSNHSRLLGFLACLPGIWRALQCIRRYVDTRNVFPHLVNCGKYSFTILFYMSLSLYRINKTSSLKALFIFFGTVNSIYCSIWDLVMDWSLGDPYAKYPFLRETLGYKRVWWYYAAMIIDPILRFNWIFYAIYARDLQHSALLSFLVSLSEVFRRGMWSLFRIENEHCTNVGRFRASRDVPLPYEIDSEEESQEALAPSLTDTQRDATPGLHHTSTRARATGVDVEEGRAGDSQSSTRRRMSFYGSSPMFRGLSRVGNILHTAHAQDFERKRKPELSGGKGSIEDEADASSDEEDGEDAGTANVHDERDEEQVALAEGLLDEEEGGTPDSPRGDH</sequence>
<organism evidence="10 11">
    <name type="scientific">Patellaria atrata CBS 101060</name>
    <dbReference type="NCBI Taxonomy" id="1346257"/>
    <lineage>
        <taxon>Eukaryota</taxon>
        <taxon>Fungi</taxon>
        <taxon>Dikarya</taxon>
        <taxon>Ascomycota</taxon>
        <taxon>Pezizomycotina</taxon>
        <taxon>Dothideomycetes</taxon>
        <taxon>Dothideomycetes incertae sedis</taxon>
        <taxon>Patellariales</taxon>
        <taxon>Patellariaceae</taxon>
        <taxon>Patellaria</taxon>
    </lineage>
</organism>
<feature type="region of interest" description="Disordered" evidence="6">
    <location>
        <begin position="921"/>
        <end position="979"/>
    </location>
</feature>
<feature type="transmembrane region" description="Helical" evidence="7">
    <location>
        <begin position="845"/>
        <end position="867"/>
    </location>
</feature>
<evidence type="ECO:0000259" key="9">
    <source>
        <dbReference type="PROSITE" id="PS51382"/>
    </source>
</evidence>
<feature type="domain" description="EXS" evidence="8">
    <location>
        <begin position="734"/>
        <end position="928"/>
    </location>
</feature>
<feature type="transmembrane region" description="Helical" evidence="7">
    <location>
        <begin position="575"/>
        <end position="595"/>
    </location>
</feature>
<proteinExistence type="inferred from homology"/>
<feature type="region of interest" description="Disordered" evidence="6">
    <location>
        <begin position="999"/>
        <end position="1069"/>
    </location>
</feature>
<feature type="transmembrane region" description="Helical" evidence="7">
    <location>
        <begin position="649"/>
        <end position="669"/>
    </location>
</feature>
<dbReference type="PANTHER" id="PTHR10783:SF103">
    <property type="entry name" value="SOLUTE CARRIER FAMILY 53 MEMBER 1"/>
    <property type="match status" value="1"/>
</dbReference>
<comment type="similarity">
    <text evidence="2">Belongs to the SYG1 (TC 2.A.94) family.</text>
</comment>
<dbReference type="Pfam" id="PF03124">
    <property type="entry name" value="EXS"/>
    <property type="match status" value="1"/>
</dbReference>